<dbReference type="GO" id="GO:0006511">
    <property type="term" value="P:ubiquitin-dependent protein catabolic process"/>
    <property type="evidence" value="ECO:0007669"/>
    <property type="project" value="TreeGrafter"/>
</dbReference>
<accession>A0A7S3A0J6</accession>
<evidence type="ECO:0000256" key="2">
    <source>
        <dbReference type="ARBA" id="ARBA00004141"/>
    </source>
</evidence>
<dbReference type="InterPro" id="IPR001841">
    <property type="entry name" value="Znf_RING"/>
</dbReference>
<dbReference type="Pfam" id="PF17123">
    <property type="entry name" value="zf-RING_11"/>
    <property type="match status" value="1"/>
</dbReference>
<keyword evidence="4" id="KW-0808">Transferase</keyword>
<protein>
    <recommendedName>
        <fullName evidence="3">RING-type E3 ubiquitin transferase</fullName>
        <ecNumber evidence="3">2.3.2.27</ecNumber>
    </recommendedName>
</protein>
<evidence type="ECO:0000256" key="7">
    <source>
        <dbReference type="ARBA" id="ARBA00022771"/>
    </source>
</evidence>
<gene>
    <name evidence="16" type="ORF">RMAR00112_LOCUS24312</name>
</gene>
<evidence type="ECO:0000256" key="1">
    <source>
        <dbReference type="ARBA" id="ARBA00000900"/>
    </source>
</evidence>
<keyword evidence="8" id="KW-0833">Ubl conjugation pathway</keyword>
<dbReference type="SUPFAM" id="SSF57850">
    <property type="entry name" value="RING/U-box"/>
    <property type="match status" value="1"/>
</dbReference>
<feature type="transmembrane region" description="Helical" evidence="14">
    <location>
        <begin position="68"/>
        <end position="87"/>
    </location>
</feature>
<evidence type="ECO:0000259" key="15">
    <source>
        <dbReference type="PROSITE" id="PS50089"/>
    </source>
</evidence>
<keyword evidence="7 12" id="KW-0863">Zinc-finger</keyword>
<evidence type="ECO:0000256" key="5">
    <source>
        <dbReference type="ARBA" id="ARBA00022692"/>
    </source>
</evidence>
<evidence type="ECO:0000256" key="9">
    <source>
        <dbReference type="ARBA" id="ARBA00022833"/>
    </source>
</evidence>
<dbReference type="Gene3D" id="3.30.40.10">
    <property type="entry name" value="Zinc/RING finger domain, C3HC4 (zinc finger)"/>
    <property type="match status" value="1"/>
</dbReference>
<evidence type="ECO:0000256" key="8">
    <source>
        <dbReference type="ARBA" id="ARBA00022786"/>
    </source>
</evidence>
<sequence>MAGITHRSRIPVLPDTEGRRSPEEDSVSDSGPGPGPGGVRRVEGSGGVDRREGGGSRTVHGVNLRGRVVLGMLLGFFGTLSVVGLLVNGYRSSVPYASFLAFFILALLTKLIIGDQSQSHRRNGYVQRRYIGGMGGGGRLVGTERVQYSRLNQRLSLVDRDFAPGDYDLLLELDNNSQRFRTFLEGASKDAVDRLPSYIFKPEPSAPPKSSNSSAGDVSVTKTGCTICLEEFSADENIRILPCLHQFHVDCVGKTPDLGIWLLRSSTLSGRSSSFCYSSCFFNQSTDRWLYQRAKCPVCKFMIVDVEEAIPSWTETQTVYENPREC</sequence>
<keyword evidence="5 14" id="KW-0812">Transmembrane</keyword>
<proteinExistence type="predicted"/>
<dbReference type="AlphaFoldDB" id="A0A7S3A0J6"/>
<dbReference type="GO" id="GO:0016020">
    <property type="term" value="C:membrane"/>
    <property type="evidence" value="ECO:0007669"/>
    <property type="project" value="UniProtKB-SubCell"/>
</dbReference>
<comment type="subcellular location">
    <subcellularLocation>
        <location evidence="2">Membrane</location>
        <topology evidence="2">Multi-pass membrane protein</topology>
    </subcellularLocation>
</comment>
<feature type="compositionally biased region" description="Basic and acidic residues" evidence="13">
    <location>
        <begin position="40"/>
        <end position="54"/>
    </location>
</feature>
<feature type="domain" description="RING-type" evidence="15">
    <location>
        <begin position="225"/>
        <end position="300"/>
    </location>
</feature>
<comment type="catalytic activity">
    <reaction evidence="1">
        <text>S-ubiquitinyl-[E2 ubiquitin-conjugating enzyme]-L-cysteine + [acceptor protein]-L-lysine = [E2 ubiquitin-conjugating enzyme]-L-cysteine + N(6)-ubiquitinyl-[acceptor protein]-L-lysine.</text>
        <dbReference type="EC" id="2.3.2.27"/>
    </reaction>
</comment>
<evidence type="ECO:0000256" key="3">
    <source>
        <dbReference type="ARBA" id="ARBA00012483"/>
    </source>
</evidence>
<dbReference type="PANTHER" id="PTHR45977">
    <property type="entry name" value="TARGET OF ERK KINASE MPK-1"/>
    <property type="match status" value="1"/>
</dbReference>
<dbReference type="GO" id="GO:0061630">
    <property type="term" value="F:ubiquitin protein ligase activity"/>
    <property type="evidence" value="ECO:0007669"/>
    <property type="project" value="UniProtKB-EC"/>
</dbReference>
<dbReference type="GO" id="GO:0016567">
    <property type="term" value="P:protein ubiquitination"/>
    <property type="evidence" value="ECO:0007669"/>
    <property type="project" value="TreeGrafter"/>
</dbReference>
<evidence type="ECO:0000313" key="16">
    <source>
        <dbReference type="EMBL" id="CAE0056266.1"/>
    </source>
</evidence>
<reference evidence="16" key="1">
    <citation type="submission" date="2021-01" db="EMBL/GenBank/DDBJ databases">
        <authorList>
            <person name="Corre E."/>
            <person name="Pelletier E."/>
            <person name="Niang G."/>
            <person name="Scheremetjew M."/>
            <person name="Finn R."/>
            <person name="Kale V."/>
            <person name="Holt S."/>
            <person name="Cochrane G."/>
            <person name="Meng A."/>
            <person name="Brown T."/>
            <person name="Cohen L."/>
        </authorList>
    </citation>
    <scope>NUCLEOTIDE SEQUENCE</scope>
    <source>
        <strain evidence="16">CCMP 769</strain>
    </source>
</reference>
<dbReference type="EC" id="2.3.2.27" evidence="3"/>
<dbReference type="PROSITE" id="PS50089">
    <property type="entry name" value="ZF_RING_2"/>
    <property type="match status" value="1"/>
</dbReference>
<dbReference type="EMBL" id="HBHW01031624">
    <property type="protein sequence ID" value="CAE0056266.1"/>
    <property type="molecule type" value="Transcribed_RNA"/>
</dbReference>
<evidence type="ECO:0000256" key="6">
    <source>
        <dbReference type="ARBA" id="ARBA00022723"/>
    </source>
</evidence>
<dbReference type="PANTHER" id="PTHR45977:SF4">
    <property type="entry name" value="RING-TYPE DOMAIN-CONTAINING PROTEIN"/>
    <property type="match status" value="1"/>
</dbReference>
<name>A0A7S3A0J6_9RHOD</name>
<keyword evidence="6" id="KW-0479">Metal-binding</keyword>
<evidence type="ECO:0000256" key="4">
    <source>
        <dbReference type="ARBA" id="ARBA00022679"/>
    </source>
</evidence>
<evidence type="ECO:0000256" key="13">
    <source>
        <dbReference type="SAM" id="MobiDB-lite"/>
    </source>
</evidence>
<evidence type="ECO:0000256" key="12">
    <source>
        <dbReference type="PROSITE-ProRule" id="PRU00175"/>
    </source>
</evidence>
<feature type="transmembrane region" description="Helical" evidence="14">
    <location>
        <begin position="93"/>
        <end position="113"/>
    </location>
</feature>
<dbReference type="SMART" id="SM00184">
    <property type="entry name" value="RING"/>
    <property type="match status" value="1"/>
</dbReference>
<feature type="region of interest" description="Disordered" evidence="13">
    <location>
        <begin position="1"/>
        <end position="57"/>
    </location>
</feature>
<evidence type="ECO:0000256" key="10">
    <source>
        <dbReference type="ARBA" id="ARBA00022989"/>
    </source>
</evidence>
<evidence type="ECO:0000256" key="14">
    <source>
        <dbReference type="SAM" id="Phobius"/>
    </source>
</evidence>
<keyword evidence="11 14" id="KW-0472">Membrane</keyword>
<keyword evidence="10 14" id="KW-1133">Transmembrane helix</keyword>
<dbReference type="GO" id="GO:0008270">
    <property type="term" value="F:zinc ion binding"/>
    <property type="evidence" value="ECO:0007669"/>
    <property type="project" value="UniProtKB-KW"/>
</dbReference>
<keyword evidence="9" id="KW-0862">Zinc</keyword>
<dbReference type="InterPro" id="IPR013083">
    <property type="entry name" value="Znf_RING/FYVE/PHD"/>
</dbReference>
<evidence type="ECO:0000256" key="11">
    <source>
        <dbReference type="ARBA" id="ARBA00023136"/>
    </source>
</evidence>
<organism evidence="16">
    <name type="scientific">Rhodosorus marinus</name>
    <dbReference type="NCBI Taxonomy" id="101924"/>
    <lineage>
        <taxon>Eukaryota</taxon>
        <taxon>Rhodophyta</taxon>
        <taxon>Stylonematophyceae</taxon>
        <taxon>Stylonematales</taxon>
        <taxon>Stylonemataceae</taxon>
        <taxon>Rhodosorus</taxon>
    </lineage>
</organism>